<dbReference type="Proteomes" id="UP000274843">
    <property type="component" value="Unassembled WGS sequence"/>
</dbReference>
<evidence type="ECO:0000313" key="2">
    <source>
        <dbReference type="EMBL" id="ROS40732.1"/>
    </source>
</evidence>
<feature type="chain" id="PRO_5018230276" description="Secreted protein" evidence="1">
    <location>
        <begin position="30"/>
        <end position="160"/>
    </location>
</feature>
<proteinExistence type="predicted"/>
<dbReference type="EMBL" id="RKHY01000001">
    <property type="protein sequence ID" value="ROS40732.1"/>
    <property type="molecule type" value="Genomic_DNA"/>
</dbReference>
<dbReference type="AlphaFoldDB" id="A0A3N2GVT8"/>
<evidence type="ECO:0008006" key="4">
    <source>
        <dbReference type="Google" id="ProtNLM"/>
    </source>
</evidence>
<feature type="signal peptide" evidence="1">
    <location>
        <begin position="1"/>
        <end position="29"/>
    </location>
</feature>
<name>A0A3N2GVT8_9PSEU</name>
<reference evidence="2 3" key="1">
    <citation type="submission" date="2018-11" db="EMBL/GenBank/DDBJ databases">
        <title>Sequencing the genomes of 1000 actinobacteria strains.</title>
        <authorList>
            <person name="Klenk H.-P."/>
        </authorList>
    </citation>
    <scope>NUCLEOTIDE SEQUENCE [LARGE SCALE GENOMIC DNA]</scope>
    <source>
        <strain evidence="2 3">DSM 44348</strain>
    </source>
</reference>
<keyword evidence="1" id="KW-0732">Signal</keyword>
<dbReference type="GeneID" id="301844451"/>
<sequence>MRKGKQMRRMLGVLAGALAVAALAAPAQADNGHFVTGAACGDTGAGFECTGEVAGLGGTTFEVIAEATGTARVECVNPAGHRVTGQDTEVEVTATSGRQQTPHHGRSAFRLTSSPVGVGPVPACPNPIWTAKVLDVTFGTATLTLSADGGTAAEITVDVR</sequence>
<organism evidence="2 3">
    <name type="scientific">Amycolatopsis thermoflava</name>
    <dbReference type="NCBI Taxonomy" id="84480"/>
    <lineage>
        <taxon>Bacteria</taxon>
        <taxon>Bacillati</taxon>
        <taxon>Actinomycetota</taxon>
        <taxon>Actinomycetes</taxon>
        <taxon>Pseudonocardiales</taxon>
        <taxon>Pseudonocardiaceae</taxon>
        <taxon>Amycolatopsis</taxon>
        <taxon>Amycolatopsis methanolica group</taxon>
    </lineage>
</organism>
<evidence type="ECO:0000256" key="1">
    <source>
        <dbReference type="SAM" id="SignalP"/>
    </source>
</evidence>
<evidence type="ECO:0000313" key="3">
    <source>
        <dbReference type="Proteomes" id="UP000274843"/>
    </source>
</evidence>
<comment type="caution">
    <text evidence="2">The sequence shown here is derived from an EMBL/GenBank/DDBJ whole genome shotgun (WGS) entry which is preliminary data.</text>
</comment>
<keyword evidence="3" id="KW-1185">Reference proteome</keyword>
<dbReference type="RefSeq" id="WP_231960677.1">
    <property type="nucleotide sequence ID" value="NZ_RKHY01000001.1"/>
</dbReference>
<accession>A0A3N2GVT8</accession>
<protein>
    <recommendedName>
        <fullName evidence="4">Secreted protein</fullName>
    </recommendedName>
</protein>
<gene>
    <name evidence="2" type="ORF">EDD35_3072</name>
</gene>